<dbReference type="PANTHER" id="PTHR36922:SF1">
    <property type="entry name" value="DUF1993 DOMAIN-CONTAINING PROTEIN"/>
    <property type="match status" value="1"/>
</dbReference>
<dbReference type="InterPro" id="IPR034660">
    <property type="entry name" value="DinB/YfiT-like"/>
</dbReference>
<sequence length="168" mass="18525">MSISLYQVSIPVFVRALENLAAILDKAEQHAQAKKIDASIFVNARLAPDMYPLSRQVQIATDIAKGGAARLAGIELPSYEDKEASFAELQARIAKTIAFIQTVSAEQIEGSEQKPITVRTPSRELNFLGQPYLLNYVLPNLYFHVTTAYAILRHNGVEIGKADFLGSY</sequence>
<protein>
    <submittedName>
        <fullName evidence="1">DUF1993 domain-containing protein</fullName>
    </submittedName>
</protein>
<dbReference type="PANTHER" id="PTHR36922">
    <property type="entry name" value="BLL2446 PROTEIN"/>
    <property type="match status" value="1"/>
</dbReference>
<dbReference type="RefSeq" id="WP_215581826.1">
    <property type="nucleotide sequence ID" value="NZ_CP073754.1"/>
</dbReference>
<dbReference type="Gene3D" id="1.20.120.450">
    <property type="entry name" value="dinb family like domain"/>
    <property type="match status" value="1"/>
</dbReference>
<evidence type="ECO:0000313" key="2">
    <source>
        <dbReference type="Proteomes" id="UP000676649"/>
    </source>
</evidence>
<dbReference type="InterPro" id="IPR018531">
    <property type="entry name" value="DUF1993"/>
</dbReference>
<dbReference type="KEGG" id="mpad:KEF85_14620"/>
<accession>A0A975MMW3</accession>
<dbReference type="AlphaFoldDB" id="A0A975MMW3"/>
<keyword evidence="2" id="KW-1185">Reference proteome</keyword>
<dbReference type="EMBL" id="CP073754">
    <property type="protein sequence ID" value="QWF70544.1"/>
    <property type="molecule type" value="Genomic_DNA"/>
</dbReference>
<reference evidence="1" key="1">
    <citation type="submission" date="2021-04" db="EMBL/GenBank/DDBJ databases">
        <title>Draft genome sequence data of methanotrophic Methylovulum sp. strain S1L and Methylomonas sp. strain S2AM isolated from boreal lake water columns.</title>
        <authorList>
            <person name="Rissanen A.J."/>
            <person name="Mangayil R."/>
            <person name="Svenning M.M."/>
            <person name="Khanongnuch R."/>
        </authorList>
    </citation>
    <scope>NUCLEOTIDE SEQUENCE</scope>
    <source>
        <strain evidence="1">S2AM</strain>
    </source>
</reference>
<organism evidence="1 2">
    <name type="scientific">Methylomonas paludis</name>
    <dbReference type="NCBI Taxonomy" id="1173101"/>
    <lineage>
        <taxon>Bacteria</taxon>
        <taxon>Pseudomonadati</taxon>
        <taxon>Pseudomonadota</taxon>
        <taxon>Gammaproteobacteria</taxon>
        <taxon>Methylococcales</taxon>
        <taxon>Methylococcaceae</taxon>
        <taxon>Methylomonas</taxon>
    </lineage>
</organism>
<dbReference type="Proteomes" id="UP000676649">
    <property type="component" value="Chromosome"/>
</dbReference>
<name>A0A975MMW3_9GAMM</name>
<gene>
    <name evidence="1" type="ORF">KEF85_14620</name>
</gene>
<dbReference type="SUPFAM" id="SSF109854">
    <property type="entry name" value="DinB/YfiT-like putative metalloenzymes"/>
    <property type="match status" value="1"/>
</dbReference>
<evidence type="ECO:0000313" key="1">
    <source>
        <dbReference type="EMBL" id="QWF70544.1"/>
    </source>
</evidence>
<dbReference type="Pfam" id="PF09351">
    <property type="entry name" value="DUF1993"/>
    <property type="match status" value="1"/>
</dbReference>
<proteinExistence type="predicted"/>